<evidence type="ECO:0000256" key="2">
    <source>
        <dbReference type="SAM" id="SignalP"/>
    </source>
</evidence>
<reference evidence="4 5" key="1">
    <citation type="submission" date="2019-07" db="EMBL/GenBank/DDBJ databases">
        <title>Lysobacter weifangensis sp. nov., isolated from bensulfuron-methyl contaminated farmland soil.</title>
        <authorList>
            <person name="Zhao H."/>
        </authorList>
    </citation>
    <scope>NUCLEOTIDE SEQUENCE [LARGE SCALE GENOMIC DNA]</scope>
    <source>
        <strain evidence="4 5">CC-Bw-6</strain>
    </source>
</reference>
<feature type="region of interest" description="Disordered" evidence="1">
    <location>
        <begin position="428"/>
        <end position="460"/>
    </location>
</feature>
<dbReference type="Proteomes" id="UP000315891">
    <property type="component" value="Chromosome"/>
</dbReference>
<name>A0A516V4Z9_9GAMM</name>
<proteinExistence type="predicted"/>
<dbReference type="PANTHER" id="PTHR46825:SF15">
    <property type="entry name" value="BETA-LACTAMASE-RELATED DOMAIN-CONTAINING PROTEIN"/>
    <property type="match status" value="1"/>
</dbReference>
<evidence type="ECO:0000313" key="4">
    <source>
        <dbReference type="EMBL" id="QDQ73578.1"/>
    </source>
</evidence>
<accession>A0A516V4Z9</accession>
<protein>
    <submittedName>
        <fullName evidence="4">Beta-lactamase family protein</fullName>
    </submittedName>
</protein>
<dbReference type="InterPro" id="IPR001466">
    <property type="entry name" value="Beta-lactam-related"/>
</dbReference>
<dbReference type="Pfam" id="PF00144">
    <property type="entry name" value="Beta-lactamase"/>
    <property type="match status" value="1"/>
</dbReference>
<dbReference type="InterPro" id="IPR050491">
    <property type="entry name" value="AmpC-like"/>
</dbReference>
<evidence type="ECO:0000313" key="5">
    <source>
        <dbReference type="Proteomes" id="UP000315891"/>
    </source>
</evidence>
<evidence type="ECO:0000256" key="1">
    <source>
        <dbReference type="SAM" id="MobiDB-lite"/>
    </source>
</evidence>
<dbReference type="EMBL" id="CP041742">
    <property type="protein sequence ID" value="QDQ73578.1"/>
    <property type="molecule type" value="Genomic_DNA"/>
</dbReference>
<feature type="signal peptide" evidence="2">
    <location>
        <begin position="1"/>
        <end position="31"/>
    </location>
</feature>
<evidence type="ECO:0000259" key="3">
    <source>
        <dbReference type="Pfam" id="PF00144"/>
    </source>
</evidence>
<dbReference type="RefSeq" id="WP_143879090.1">
    <property type="nucleotide sequence ID" value="NZ_BAABLZ010000001.1"/>
</dbReference>
<feature type="chain" id="PRO_5021730424" evidence="2">
    <location>
        <begin position="32"/>
        <end position="460"/>
    </location>
</feature>
<gene>
    <name evidence="4" type="ORF">FNZ56_06685</name>
</gene>
<feature type="domain" description="Beta-lactamase-related" evidence="3">
    <location>
        <begin position="72"/>
        <end position="399"/>
    </location>
</feature>
<dbReference type="SUPFAM" id="SSF56601">
    <property type="entry name" value="beta-lactamase/transpeptidase-like"/>
    <property type="match status" value="1"/>
</dbReference>
<organism evidence="4 5">
    <name type="scientific">Pseudoluteimonas lycopersici</name>
    <dbReference type="NCBI Taxonomy" id="1324796"/>
    <lineage>
        <taxon>Bacteria</taxon>
        <taxon>Pseudomonadati</taxon>
        <taxon>Pseudomonadota</taxon>
        <taxon>Gammaproteobacteria</taxon>
        <taxon>Lysobacterales</taxon>
        <taxon>Lysobacteraceae</taxon>
        <taxon>Pseudoluteimonas</taxon>
    </lineage>
</organism>
<dbReference type="OrthoDB" id="119951at2"/>
<sequence>MKDDANRPQKRTRLAWTLSLLLLPLAAGSGAQDSLRWRGASAYPPSPSQQPASRPSVHAVPQPGAAFDPAEFETLAQQLVADGRVPGLAMAIVQNGKVVSERGYGVTDAKGTQPIDNHTVFRLASLSKAFASALTGLMVDEGKFRWDTPVVDYVPWLRLSRPGAERELTVADLLSHRVGLTRNAFDRDLEANADYSGLVSKLAYAPMTCNPGECYAYQNVAFSLIGNVLAATSGEDYGRELARMVFKPLGMKDASTGLDGIESSPRWARPHVRGGGGWVALMPKPAYYHVLPAAGVNASISDMSQWLIAQTGHRPDVLPAPLLATLHRPVISTPTELRGSEWRRERLTSAGYAIGWRVYDYAGHEVVFHGGAVQGYRGVVAMLPDRDLGVAILWNSESALPSGLLPTILDSAIGLPYHAWIEDKSQPAGLYASGQPNNGEAAVPDGSDQAQSPAAAGAPR</sequence>
<keyword evidence="5" id="KW-1185">Reference proteome</keyword>
<feature type="region of interest" description="Disordered" evidence="1">
    <location>
        <begin position="37"/>
        <end position="63"/>
    </location>
</feature>
<dbReference type="AlphaFoldDB" id="A0A516V4Z9"/>
<dbReference type="Gene3D" id="3.40.710.10">
    <property type="entry name" value="DD-peptidase/beta-lactamase superfamily"/>
    <property type="match status" value="1"/>
</dbReference>
<dbReference type="InterPro" id="IPR012338">
    <property type="entry name" value="Beta-lactam/transpept-like"/>
</dbReference>
<keyword evidence="2" id="KW-0732">Signal</keyword>
<dbReference type="PANTHER" id="PTHR46825">
    <property type="entry name" value="D-ALANYL-D-ALANINE-CARBOXYPEPTIDASE/ENDOPEPTIDASE AMPH"/>
    <property type="match status" value="1"/>
</dbReference>